<name>A0A0F8W909_9ZZZZ</name>
<reference evidence="2" key="1">
    <citation type="journal article" date="2015" name="Nature">
        <title>Complex archaea that bridge the gap between prokaryotes and eukaryotes.</title>
        <authorList>
            <person name="Spang A."/>
            <person name="Saw J.H."/>
            <person name="Jorgensen S.L."/>
            <person name="Zaremba-Niedzwiedzka K."/>
            <person name="Martijn J."/>
            <person name="Lind A.E."/>
            <person name="van Eijk R."/>
            <person name="Schleper C."/>
            <person name="Guy L."/>
            <person name="Ettema T.J."/>
        </authorList>
    </citation>
    <scope>NUCLEOTIDE SEQUENCE</scope>
</reference>
<evidence type="ECO:0000259" key="1">
    <source>
        <dbReference type="Pfam" id="PF21686"/>
    </source>
</evidence>
<dbReference type="AlphaFoldDB" id="A0A0F8W909"/>
<sequence length="291" mass="33701">MVEITNKQKILFPKSKITKEEYVAYYKKIAKKILPFIKDRPLTLKRFPNGIQGIKFFQKKVMDYYPKWIKTVSVKREGKTSIKMPVITNLDSLLYIANQVGELHPWLSKIDKLDYPDRLIFDLDPEKNSFTKVIDAAKDLKKLLDILKLPSFLMTTGSKGLHIIVPIKREKTFDEIRAFAKKVATYLANKYPTKYTIETRKDKRKKRVFIDYLRNSFAQTAVSAFSIRAIESAPIATPITFQELNKILNSQTFNVKNIFKRSKNPISSLNSRSVSIKNASKKIEKLLESID</sequence>
<organism evidence="2">
    <name type="scientific">marine sediment metagenome</name>
    <dbReference type="NCBI Taxonomy" id="412755"/>
    <lineage>
        <taxon>unclassified sequences</taxon>
        <taxon>metagenomes</taxon>
        <taxon>ecological metagenomes</taxon>
    </lineage>
</organism>
<dbReference type="Gene3D" id="3.90.920.10">
    <property type="entry name" value="DNA primase, PRIM domain"/>
    <property type="match status" value="1"/>
</dbReference>
<proteinExistence type="predicted"/>
<dbReference type="PANTHER" id="PTHR42705">
    <property type="entry name" value="BIFUNCTIONAL NON-HOMOLOGOUS END JOINING PROTEIN LIGD"/>
    <property type="match status" value="1"/>
</dbReference>
<dbReference type="PANTHER" id="PTHR42705:SF2">
    <property type="entry name" value="BIFUNCTIONAL NON-HOMOLOGOUS END JOINING PROTEIN LIGD"/>
    <property type="match status" value="1"/>
</dbReference>
<comment type="caution">
    <text evidence="2">The sequence shown here is derived from an EMBL/GenBank/DDBJ whole genome shotgun (WGS) entry which is preliminary data.</text>
</comment>
<accession>A0A0F8W909</accession>
<dbReference type="Pfam" id="PF21686">
    <property type="entry name" value="LigD_Prim-Pol"/>
    <property type="match status" value="1"/>
</dbReference>
<gene>
    <name evidence="2" type="ORF">LCGC14_3166950</name>
</gene>
<evidence type="ECO:0000313" key="2">
    <source>
        <dbReference type="EMBL" id="KKK44545.1"/>
    </source>
</evidence>
<dbReference type="InterPro" id="IPR014145">
    <property type="entry name" value="LigD_pol_dom"/>
</dbReference>
<dbReference type="NCBIfam" id="TIGR02778">
    <property type="entry name" value="ligD_pol"/>
    <property type="match status" value="1"/>
</dbReference>
<dbReference type="InterPro" id="IPR052171">
    <property type="entry name" value="NHEJ_LigD"/>
</dbReference>
<dbReference type="CDD" id="cd04861">
    <property type="entry name" value="LigD_Pol_like"/>
    <property type="match status" value="1"/>
</dbReference>
<dbReference type="EMBL" id="LAZR01070170">
    <property type="protein sequence ID" value="KKK44545.1"/>
    <property type="molecule type" value="Genomic_DNA"/>
</dbReference>
<feature type="domain" description="DNA ligase D polymerase" evidence="1">
    <location>
        <begin position="18"/>
        <end position="263"/>
    </location>
</feature>
<protein>
    <recommendedName>
        <fullName evidence="1">DNA ligase D polymerase domain-containing protein</fullName>
    </recommendedName>
</protein>